<proteinExistence type="predicted"/>
<keyword evidence="5 6" id="KW-0449">Lipoprotein</keyword>
<organism evidence="6 7">
    <name type="scientific">Yersinia mollaretii</name>
    <dbReference type="NCBI Taxonomy" id="33060"/>
    <lineage>
        <taxon>Bacteria</taxon>
        <taxon>Pseudomonadati</taxon>
        <taxon>Pseudomonadota</taxon>
        <taxon>Gammaproteobacteria</taxon>
        <taxon>Enterobacterales</taxon>
        <taxon>Yersiniaceae</taxon>
        <taxon>Yersinia</taxon>
    </lineage>
</organism>
<reference evidence="6 7" key="1">
    <citation type="submission" date="2015-03" db="EMBL/GenBank/DDBJ databases">
        <authorList>
            <consortium name="Pathogen Informatics"/>
            <person name="Murphy D."/>
        </authorList>
    </citation>
    <scope>NUCLEOTIDE SEQUENCE [LARGE SCALE GENOMIC DNA]</scope>
    <source>
        <strain evidence="6 7">FE82747</strain>
    </source>
</reference>
<protein>
    <submittedName>
        <fullName evidence="6">Lipoprotein</fullName>
    </submittedName>
</protein>
<dbReference type="InterPro" id="IPR010646">
    <property type="entry name" value="UPF0257"/>
</dbReference>
<dbReference type="AlphaFoldDB" id="A0AA36PKR8"/>
<dbReference type="GO" id="GO:0005886">
    <property type="term" value="C:plasma membrane"/>
    <property type="evidence" value="ECO:0007669"/>
    <property type="project" value="InterPro"/>
</dbReference>
<keyword evidence="1" id="KW-1003">Cell membrane</keyword>
<dbReference type="Proteomes" id="UP000040841">
    <property type="component" value="Unassembled WGS sequence"/>
</dbReference>
<evidence type="ECO:0000313" key="7">
    <source>
        <dbReference type="Proteomes" id="UP000040841"/>
    </source>
</evidence>
<dbReference type="EMBL" id="CQBM01000001">
    <property type="protein sequence ID" value="CNH47508.1"/>
    <property type="molecule type" value="Genomic_DNA"/>
</dbReference>
<dbReference type="Pfam" id="PF06788">
    <property type="entry name" value="UPF0257"/>
    <property type="match status" value="1"/>
</dbReference>
<evidence type="ECO:0000256" key="1">
    <source>
        <dbReference type="ARBA" id="ARBA00022475"/>
    </source>
</evidence>
<evidence type="ECO:0000256" key="2">
    <source>
        <dbReference type="ARBA" id="ARBA00022729"/>
    </source>
</evidence>
<gene>
    <name evidence="6" type="ORF">ERS008502_00558</name>
</gene>
<comment type="caution">
    <text evidence="6">The sequence shown here is derived from an EMBL/GenBank/DDBJ whole genome shotgun (WGS) entry which is preliminary data.</text>
</comment>
<evidence type="ECO:0000313" key="6">
    <source>
        <dbReference type="EMBL" id="CNH47508.1"/>
    </source>
</evidence>
<accession>A0AA36PKR8</accession>
<evidence type="ECO:0000256" key="4">
    <source>
        <dbReference type="ARBA" id="ARBA00023139"/>
    </source>
</evidence>
<keyword evidence="4" id="KW-0564">Palmitate</keyword>
<keyword evidence="3" id="KW-0472">Membrane</keyword>
<evidence type="ECO:0000256" key="5">
    <source>
        <dbReference type="ARBA" id="ARBA00023288"/>
    </source>
</evidence>
<keyword evidence="2" id="KW-0732">Signal</keyword>
<dbReference type="RefSeq" id="WP_049677923.1">
    <property type="nucleotide sequence ID" value="NZ_CABMMJ010000001.1"/>
</dbReference>
<evidence type="ECO:0000256" key="3">
    <source>
        <dbReference type="ARBA" id="ARBA00023136"/>
    </source>
</evidence>
<name>A0AA36PKR8_YERMO</name>
<dbReference type="PROSITE" id="PS51257">
    <property type="entry name" value="PROKAR_LIPOPROTEIN"/>
    <property type="match status" value="1"/>
</dbReference>
<sequence>MGRILSICLLALALSACDKGHEPYVFTANVASYSNIFGFDPIQGPVKSLTQKMLDAKGDIYSEVHAEVNEDGCFTTLQIQTPAQDVDLDYVKEGNYLIDNKTKEKQLVLNEKCNITQTASGNVNVLINDKGFVTDVKMSESGVTKKHYDYDDNGFPIVDISYDIGKTFKIVTELQAKGQNPFNYKTNIYEDDKLLLSTRRECKIDSHGNPASCKIESLAPDGKVIEIYTAIYETEYY</sequence>